<organism evidence="1 2">
    <name type="scientific">Pandoraea nosoerga</name>
    <dbReference type="NCBI Taxonomy" id="2508296"/>
    <lineage>
        <taxon>Bacteria</taxon>
        <taxon>Pseudomonadati</taxon>
        <taxon>Pseudomonadota</taxon>
        <taxon>Betaproteobacteria</taxon>
        <taxon>Burkholderiales</taxon>
        <taxon>Burkholderiaceae</taxon>
        <taxon>Pandoraea</taxon>
    </lineage>
</organism>
<name>A0A5E4W269_9BURK</name>
<reference evidence="1 2" key="1">
    <citation type="submission" date="2019-08" db="EMBL/GenBank/DDBJ databases">
        <authorList>
            <person name="Peeters C."/>
        </authorList>
    </citation>
    <scope>NUCLEOTIDE SEQUENCE [LARGE SCALE GENOMIC DNA]</scope>
    <source>
        <strain evidence="1 2">LMG 31109</strain>
    </source>
</reference>
<proteinExistence type="predicted"/>
<evidence type="ECO:0000313" key="1">
    <source>
        <dbReference type="EMBL" id="VVE18471.1"/>
    </source>
</evidence>
<dbReference type="EMBL" id="CABPSC010000011">
    <property type="protein sequence ID" value="VVE18471.1"/>
    <property type="molecule type" value="Genomic_DNA"/>
</dbReference>
<dbReference type="Proteomes" id="UP000367825">
    <property type="component" value="Unassembled WGS sequence"/>
</dbReference>
<dbReference type="AlphaFoldDB" id="A0A5E4W269"/>
<gene>
    <name evidence="1" type="ORF">PNO31109_03004</name>
</gene>
<evidence type="ECO:0000313" key="2">
    <source>
        <dbReference type="Proteomes" id="UP000367825"/>
    </source>
</evidence>
<keyword evidence="2" id="KW-1185">Reference proteome</keyword>
<sequence length="281" mass="31394">MTLAPSLLACGVVRLHLFIMTSNGKSRSHAKDSATTTRLNRLEQCGLPPRHYYTLPDACDMLGCTVSDLLYYGSVGIINVNVTVPSELTVCPYDAETKFKGISFAPPVLLTIWRNDCRRLECGETVERATFKSGYCFYRDEMLHKTTPASCGTGPFTGQFAVWKLYKGDRKRKVRIISERLVITRDDLEKLQAGDTAVVDDEMSDTSASARDHRSDQLMRLIQASEKFWANASREDRDAQPTNDKVTMWLADRGFSQSLARKGASIIRPSWAGNGRPPAEK</sequence>
<accession>A0A5E4W269</accession>
<protein>
    <submittedName>
        <fullName evidence="1">Uncharacterized protein</fullName>
    </submittedName>
</protein>